<feature type="transmembrane region" description="Helical" evidence="4">
    <location>
        <begin position="290"/>
        <end position="310"/>
    </location>
</feature>
<dbReference type="HOGENOM" id="CLU_001265_1_1_1"/>
<evidence type="ECO:0000313" key="6">
    <source>
        <dbReference type="Proteomes" id="UP000008181"/>
    </source>
</evidence>
<feature type="transmembrane region" description="Helical" evidence="4">
    <location>
        <begin position="227"/>
        <end position="247"/>
    </location>
</feature>
<keyword evidence="6" id="KW-1185">Reference proteome</keyword>
<dbReference type="InterPro" id="IPR050327">
    <property type="entry name" value="Proton-linked_MCT"/>
</dbReference>
<dbReference type="InterPro" id="IPR036259">
    <property type="entry name" value="MFS_trans_sf"/>
</dbReference>
<dbReference type="SUPFAM" id="SSF103473">
    <property type="entry name" value="MFS general substrate transporter"/>
    <property type="match status" value="1"/>
</dbReference>
<dbReference type="PANTHER" id="PTHR11360:SF130">
    <property type="entry name" value="MAJOR FACILITATOR SUPERFAMILY (MFS) PROFILE DOMAIN-CONTAINING PROTEIN-RELATED"/>
    <property type="match status" value="1"/>
</dbReference>
<dbReference type="GeneID" id="11516027"/>
<feature type="transmembrane region" description="Helical" evidence="4">
    <location>
        <begin position="489"/>
        <end position="509"/>
    </location>
</feature>
<dbReference type="Gene3D" id="1.20.1250.20">
    <property type="entry name" value="MFS general substrate transporter like domains"/>
    <property type="match status" value="2"/>
</dbReference>
<feature type="transmembrane region" description="Helical" evidence="4">
    <location>
        <begin position="394"/>
        <end position="417"/>
    </location>
</feature>
<dbReference type="AlphaFoldDB" id="G2R5S8"/>
<feature type="transmembrane region" description="Helical" evidence="4">
    <location>
        <begin position="423"/>
        <end position="448"/>
    </location>
</feature>
<feature type="transmembrane region" description="Helical" evidence="4">
    <location>
        <begin position="133"/>
        <end position="157"/>
    </location>
</feature>
<comment type="subcellular location">
    <subcellularLocation>
        <location evidence="1">Membrane</location>
        <topology evidence="1">Multi-pass membrane protein</topology>
    </subcellularLocation>
</comment>
<dbReference type="GO" id="GO:0022857">
    <property type="term" value="F:transmembrane transporter activity"/>
    <property type="evidence" value="ECO:0007669"/>
    <property type="project" value="InterPro"/>
</dbReference>
<accession>G2R5S8</accession>
<dbReference type="RefSeq" id="XP_003653853.1">
    <property type="nucleotide sequence ID" value="XM_003653805.1"/>
</dbReference>
<dbReference type="EMBL" id="CP003011">
    <property type="protein sequence ID" value="AEO67517.1"/>
    <property type="molecule type" value="Genomic_DNA"/>
</dbReference>
<dbReference type="CDD" id="cd17352">
    <property type="entry name" value="MFS_MCT_SLC16"/>
    <property type="match status" value="1"/>
</dbReference>
<dbReference type="OrthoDB" id="5212574at2759"/>
<sequence length="532" mass="56418">MTLAPEHDGLRRTDESSMSGFQPPVPGDAEKGPAQSSPASGSLSLPQDDEKRSVGQAGRTSSETAQTEDLGGGGESRRPASRQRTRDEAQSQPGGDVAGGNGLLSRAVSRVLTHASTKSSWNPGPPPDGGLQAWMAVVCTHLVVMNTWGIVGSFGLFQTHYTAALGRSPSDVSWIGSIQIFLLFFVGALTGRLTDAGYFRHIFALGVALQLVGIFTTSAASQYWQVLLAQGICLGLANGCLFCPCISTLSTYFSARRSLAMGLAACGTATGGLIFPSMVRQLLPVQGFPATMRAIGYLQVATFAVAFVGLKQRIPPRRSGPLVDWASFREGEYTLYAMGSFSFFLGLYFAFYYISSFSRDIIGLSYTDSLNLLLVLNGVGLPGRLLPNHLADRFGALNMMMPTATIAGVCMFCWMAVKSTTSLYVWCVFYGLTGGGIQSLFPAVLSSLNTDLRKAGVRMGMVFTIVSFATLAGPPIAGAIITAEGGTYYGAQAFAGACLLLGAALMVAARTVKVRRLMRETDAPGSAWRVKV</sequence>
<dbReference type="KEGG" id="ttt:THITE_2116403"/>
<protein>
    <recommendedName>
        <fullName evidence="7">Major facilitator superfamily (MFS) profile domain-containing protein</fullName>
    </recommendedName>
</protein>
<dbReference type="eggNOG" id="KOG2504">
    <property type="taxonomic scope" value="Eukaryota"/>
</dbReference>
<evidence type="ECO:0000256" key="4">
    <source>
        <dbReference type="SAM" id="Phobius"/>
    </source>
</evidence>
<dbReference type="InterPro" id="IPR011701">
    <property type="entry name" value="MFS"/>
</dbReference>
<evidence type="ECO:0000256" key="2">
    <source>
        <dbReference type="ARBA" id="ARBA00006727"/>
    </source>
</evidence>
<feature type="transmembrane region" description="Helical" evidence="4">
    <location>
        <begin position="460"/>
        <end position="483"/>
    </location>
</feature>
<evidence type="ECO:0000256" key="3">
    <source>
        <dbReference type="SAM" id="MobiDB-lite"/>
    </source>
</evidence>
<reference evidence="5 6" key="1">
    <citation type="journal article" date="2011" name="Nat. Biotechnol.">
        <title>Comparative genomic analysis of the thermophilic biomass-degrading fungi Myceliophthora thermophila and Thielavia terrestris.</title>
        <authorList>
            <person name="Berka R.M."/>
            <person name="Grigoriev I.V."/>
            <person name="Otillar R."/>
            <person name="Salamov A."/>
            <person name="Grimwood J."/>
            <person name="Reid I."/>
            <person name="Ishmael N."/>
            <person name="John T."/>
            <person name="Darmond C."/>
            <person name="Moisan M.-C."/>
            <person name="Henrissat B."/>
            <person name="Coutinho P.M."/>
            <person name="Lombard V."/>
            <person name="Natvig D.O."/>
            <person name="Lindquist E."/>
            <person name="Schmutz J."/>
            <person name="Lucas S."/>
            <person name="Harris P."/>
            <person name="Powlowski J."/>
            <person name="Bellemare A."/>
            <person name="Taylor D."/>
            <person name="Butler G."/>
            <person name="de Vries R.P."/>
            <person name="Allijn I.E."/>
            <person name="van den Brink J."/>
            <person name="Ushinsky S."/>
            <person name="Storms R."/>
            <person name="Powell A.J."/>
            <person name="Paulsen I.T."/>
            <person name="Elbourne L.D.H."/>
            <person name="Baker S.E."/>
            <person name="Magnuson J."/>
            <person name="LaBoissiere S."/>
            <person name="Clutterbuck A.J."/>
            <person name="Martinez D."/>
            <person name="Wogulis M."/>
            <person name="de Leon A.L."/>
            <person name="Rey M.W."/>
            <person name="Tsang A."/>
        </authorList>
    </citation>
    <scope>NUCLEOTIDE SEQUENCE [LARGE SCALE GENOMIC DNA]</scope>
    <source>
        <strain evidence="6">ATCC 38088 / NRRL 8126</strain>
    </source>
</reference>
<organism evidence="5 6">
    <name type="scientific">Thermothielavioides terrestris (strain ATCC 38088 / NRRL 8126)</name>
    <name type="common">Thielavia terrestris</name>
    <dbReference type="NCBI Taxonomy" id="578455"/>
    <lineage>
        <taxon>Eukaryota</taxon>
        <taxon>Fungi</taxon>
        <taxon>Dikarya</taxon>
        <taxon>Ascomycota</taxon>
        <taxon>Pezizomycotina</taxon>
        <taxon>Sordariomycetes</taxon>
        <taxon>Sordariomycetidae</taxon>
        <taxon>Sordariales</taxon>
        <taxon>Chaetomiaceae</taxon>
        <taxon>Thermothielavioides</taxon>
        <taxon>Thermothielavioides terrestris</taxon>
    </lineage>
</organism>
<keyword evidence="4" id="KW-1133">Transmembrane helix</keyword>
<feature type="compositionally biased region" description="Basic and acidic residues" evidence="3">
    <location>
        <begin position="1"/>
        <end position="15"/>
    </location>
</feature>
<feature type="transmembrane region" description="Helical" evidence="4">
    <location>
        <begin position="259"/>
        <end position="278"/>
    </location>
</feature>
<feature type="transmembrane region" description="Helical" evidence="4">
    <location>
        <begin position="202"/>
        <end position="221"/>
    </location>
</feature>
<feature type="compositionally biased region" description="Polar residues" evidence="3">
    <location>
        <begin position="58"/>
        <end position="67"/>
    </location>
</feature>
<dbReference type="PANTHER" id="PTHR11360">
    <property type="entry name" value="MONOCARBOXYLATE TRANSPORTER"/>
    <property type="match status" value="1"/>
</dbReference>
<gene>
    <name evidence="5" type="ORF">THITE_2116403</name>
</gene>
<name>G2R5S8_THETT</name>
<feature type="transmembrane region" description="Helical" evidence="4">
    <location>
        <begin position="361"/>
        <end position="382"/>
    </location>
</feature>
<keyword evidence="4" id="KW-0812">Transmembrane</keyword>
<dbReference type="GO" id="GO:0016020">
    <property type="term" value="C:membrane"/>
    <property type="evidence" value="ECO:0007669"/>
    <property type="project" value="UniProtKB-SubCell"/>
</dbReference>
<keyword evidence="4" id="KW-0472">Membrane</keyword>
<feature type="region of interest" description="Disordered" evidence="3">
    <location>
        <begin position="1"/>
        <end position="102"/>
    </location>
</feature>
<feature type="transmembrane region" description="Helical" evidence="4">
    <location>
        <begin position="335"/>
        <end position="355"/>
    </location>
</feature>
<dbReference type="Proteomes" id="UP000008181">
    <property type="component" value="Chromosome 3"/>
</dbReference>
<evidence type="ECO:0000256" key="1">
    <source>
        <dbReference type="ARBA" id="ARBA00004141"/>
    </source>
</evidence>
<proteinExistence type="inferred from homology"/>
<feature type="transmembrane region" description="Helical" evidence="4">
    <location>
        <begin position="172"/>
        <end position="190"/>
    </location>
</feature>
<evidence type="ECO:0000313" key="5">
    <source>
        <dbReference type="EMBL" id="AEO67517.1"/>
    </source>
</evidence>
<feature type="compositionally biased region" description="Polar residues" evidence="3">
    <location>
        <begin position="34"/>
        <end position="45"/>
    </location>
</feature>
<comment type="similarity">
    <text evidence="2">Belongs to the major facilitator superfamily. Monocarboxylate porter (TC 2.A.1.13) family.</text>
</comment>
<evidence type="ECO:0008006" key="7">
    <source>
        <dbReference type="Google" id="ProtNLM"/>
    </source>
</evidence>
<dbReference type="Pfam" id="PF07690">
    <property type="entry name" value="MFS_1"/>
    <property type="match status" value="1"/>
</dbReference>